<name>A0A4V2JA69_9FLAO</name>
<sequence>MSKITTLLLSATDVNSIMNDYGKNRLMDDLIFRLINEFKNFNPEETTIPIRSGFNYTNDNPGLVEWMPVYKKGEEVVIKVVGYHPKNPANFNLPTILSTISSYDTKTGHLKGLADGVLLTALRTGAASAVATKYLAHPKSETLGLVGCGAQCITQLHAISRLFPIKKVLIFDTDVECMDSFSKRIEILDLNIEVVSSNIQSILQESDIVCTATSIDVGEGPLFDKYDVKEHLHINAIGSDFPGKIELPLSLLRNSFVCPDFTMQAKIEGECQQLSDDEIGSDLVGIIQNYDAFKEQRNSLTVFDSTGLALEDQVVMDLFMDLAKEFSIGIDISLENISKDVKNPYHFIKHKANV</sequence>
<accession>A0A4V2JA69</accession>
<dbReference type="Pfam" id="PF02423">
    <property type="entry name" value="OCD_Mu_crystall"/>
    <property type="match status" value="1"/>
</dbReference>
<dbReference type="Gene3D" id="3.40.50.720">
    <property type="entry name" value="NAD(P)-binding Rossmann-like Domain"/>
    <property type="match status" value="1"/>
</dbReference>
<dbReference type="PANTHER" id="PTHR13812">
    <property type="entry name" value="KETIMINE REDUCTASE MU-CRYSTALLIN"/>
    <property type="match status" value="1"/>
</dbReference>
<dbReference type="PANTHER" id="PTHR13812:SF19">
    <property type="entry name" value="KETIMINE REDUCTASE MU-CRYSTALLIN"/>
    <property type="match status" value="1"/>
</dbReference>
<dbReference type="Gene3D" id="3.30.1780.10">
    <property type="entry name" value="ornithine cyclodeaminase, domain 1"/>
    <property type="match status" value="1"/>
</dbReference>
<dbReference type="RefSeq" id="WP_130963894.1">
    <property type="nucleotide sequence ID" value="NZ_SIRT01000004.1"/>
</dbReference>
<dbReference type="InterPro" id="IPR036291">
    <property type="entry name" value="NAD(P)-bd_dom_sf"/>
</dbReference>
<evidence type="ECO:0000313" key="2">
    <source>
        <dbReference type="Proteomes" id="UP000291142"/>
    </source>
</evidence>
<dbReference type="InterPro" id="IPR023401">
    <property type="entry name" value="ODC_N"/>
</dbReference>
<dbReference type="OrthoDB" id="9792005at2"/>
<evidence type="ECO:0000313" key="1">
    <source>
        <dbReference type="EMBL" id="TBN04425.1"/>
    </source>
</evidence>
<dbReference type="Proteomes" id="UP000291142">
    <property type="component" value="Unassembled WGS sequence"/>
</dbReference>
<dbReference type="SUPFAM" id="SSF51735">
    <property type="entry name" value="NAD(P)-binding Rossmann-fold domains"/>
    <property type="match status" value="1"/>
</dbReference>
<protein>
    <submittedName>
        <fullName evidence="1">Ornithine cyclodeaminase family protein</fullName>
    </submittedName>
</protein>
<gene>
    <name evidence="1" type="ORF">EYD45_07350</name>
</gene>
<reference evidence="1 2" key="1">
    <citation type="submission" date="2019-02" db="EMBL/GenBank/DDBJ databases">
        <title>Hyunsoonleella sp., isolated from marine sediment.</title>
        <authorList>
            <person name="Liu B.-T."/>
        </authorList>
    </citation>
    <scope>NUCLEOTIDE SEQUENCE [LARGE SCALE GENOMIC DNA]</scope>
    <source>
        <strain evidence="1 2">T58</strain>
    </source>
</reference>
<dbReference type="AlphaFoldDB" id="A0A4V2JA69"/>
<dbReference type="EMBL" id="SIRT01000004">
    <property type="protein sequence ID" value="TBN04425.1"/>
    <property type="molecule type" value="Genomic_DNA"/>
</dbReference>
<dbReference type="InterPro" id="IPR003462">
    <property type="entry name" value="ODC_Mu_crystall"/>
</dbReference>
<proteinExistence type="predicted"/>
<organism evidence="1 2">
    <name type="scientific">Hyunsoonleella flava</name>
    <dbReference type="NCBI Taxonomy" id="2527939"/>
    <lineage>
        <taxon>Bacteria</taxon>
        <taxon>Pseudomonadati</taxon>
        <taxon>Bacteroidota</taxon>
        <taxon>Flavobacteriia</taxon>
        <taxon>Flavobacteriales</taxon>
        <taxon>Flavobacteriaceae</taxon>
    </lineage>
</organism>
<comment type="caution">
    <text evidence="1">The sequence shown here is derived from an EMBL/GenBank/DDBJ whole genome shotgun (WGS) entry which is preliminary data.</text>
</comment>
<keyword evidence="2" id="KW-1185">Reference proteome</keyword>